<accession>A0A368YEA5</accession>
<gene>
    <name evidence="2" type="ORF">DFP89_13617</name>
</gene>
<proteinExistence type="predicted"/>
<protein>
    <submittedName>
        <fullName evidence="2">Putative phage tail protein</fullName>
    </submittedName>
</protein>
<dbReference type="OrthoDB" id="8227988at2"/>
<dbReference type="EMBL" id="QPJL01000036">
    <property type="protein sequence ID" value="RCW78542.1"/>
    <property type="molecule type" value="Genomic_DNA"/>
</dbReference>
<keyword evidence="1" id="KW-1133">Transmembrane helix</keyword>
<feature type="transmembrane region" description="Helical" evidence="1">
    <location>
        <begin position="94"/>
        <end position="113"/>
    </location>
</feature>
<organism evidence="2 3">
    <name type="scientific">Paracoccus lutimaris</name>
    <dbReference type="NCBI Taxonomy" id="1490030"/>
    <lineage>
        <taxon>Bacteria</taxon>
        <taxon>Pseudomonadati</taxon>
        <taxon>Pseudomonadota</taxon>
        <taxon>Alphaproteobacteria</taxon>
        <taxon>Rhodobacterales</taxon>
        <taxon>Paracoccaceae</taxon>
        <taxon>Paracoccus</taxon>
    </lineage>
</organism>
<sequence>MRNVHLHGALGKKFGKLHQFNTDTVADVIEALRANFNEFFNAIRNGHYRVVVGDTARSGMALSEDMLPGFKLGKQPLHIVPVMKGSKRGGLGKIIAGIALIGLSMVTGGAFGAAMGTTLWGGATVGSVAGSLGAGLLINGVASFIAPEADGSETEQSFTMTGPQVTTREGGIIPIVYGEVWTGGTMINGSLSIERGNA</sequence>
<dbReference type="AlphaFoldDB" id="A0A368YEA5"/>
<name>A0A368YEA5_9RHOB</name>
<feature type="transmembrane region" description="Helical" evidence="1">
    <location>
        <begin position="119"/>
        <end position="138"/>
    </location>
</feature>
<evidence type="ECO:0000313" key="2">
    <source>
        <dbReference type="EMBL" id="RCW78542.1"/>
    </source>
</evidence>
<dbReference type="RefSeq" id="WP_114350807.1">
    <property type="nucleotide sequence ID" value="NZ_QPJL01000036.1"/>
</dbReference>
<reference evidence="2 3" key="1">
    <citation type="submission" date="2018-07" db="EMBL/GenBank/DDBJ databases">
        <title>Genomic Encyclopedia of Type Strains, Phase III (KMG-III): the genomes of soil and plant-associated and newly described type strains.</title>
        <authorList>
            <person name="Whitman W."/>
        </authorList>
    </citation>
    <scope>NUCLEOTIDE SEQUENCE [LARGE SCALE GENOMIC DNA]</scope>
    <source>
        <strain evidence="2 3">CECT 8525</strain>
    </source>
</reference>
<comment type="caution">
    <text evidence="2">The sequence shown here is derived from an EMBL/GenBank/DDBJ whole genome shotgun (WGS) entry which is preliminary data.</text>
</comment>
<keyword evidence="1" id="KW-0472">Membrane</keyword>
<dbReference type="Proteomes" id="UP000253345">
    <property type="component" value="Unassembled WGS sequence"/>
</dbReference>
<keyword evidence="3" id="KW-1185">Reference proteome</keyword>
<evidence type="ECO:0000256" key="1">
    <source>
        <dbReference type="SAM" id="Phobius"/>
    </source>
</evidence>
<keyword evidence="1" id="KW-0812">Transmembrane</keyword>
<evidence type="ECO:0000313" key="3">
    <source>
        <dbReference type="Proteomes" id="UP000253345"/>
    </source>
</evidence>